<reference evidence="1" key="1">
    <citation type="journal article" date="2015" name="Nature">
        <title>Complex archaea that bridge the gap between prokaryotes and eukaryotes.</title>
        <authorList>
            <person name="Spang A."/>
            <person name="Saw J.H."/>
            <person name="Jorgensen S.L."/>
            <person name="Zaremba-Niedzwiedzka K."/>
            <person name="Martijn J."/>
            <person name="Lind A.E."/>
            <person name="van Eijk R."/>
            <person name="Schleper C."/>
            <person name="Guy L."/>
            <person name="Ettema T.J."/>
        </authorList>
    </citation>
    <scope>NUCLEOTIDE SEQUENCE</scope>
</reference>
<gene>
    <name evidence="1" type="ORF">LCGC14_0755360</name>
</gene>
<name>A0A0F9T9Q5_9ZZZZ</name>
<evidence type="ECO:0000313" key="1">
    <source>
        <dbReference type="EMBL" id="KKN38228.1"/>
    </source>
</evidence>
<proteinExistence type="predicted"/>
<sequence>MATIKSFNFYGYYVKASRHKNTDRITLNIFNWEYHFTVFKKVNNKFKIILTLNTYANNISYAKKELRYKMIYKILLEGKGNTYHIPKLNKKEIKFMKLLSEHYELDKHINKEDVPPSIIKRNNHYLTKRYKSGYITLYRGIGWSDNYGGYIDPSKYDKQFKKISYWTTSKQIAYNFSEHHNNTGIVIAMRINIKDILISYHTINTLKHEREVIVKSYPKTLNFKEYNHKDFKKKFNLKERWS</sequence>
<comment type="caution">
    <text evidence="1">The sequence shown here is derived from an EMBL/GenBank/DDBJ whole genome shotgun (WGS) entry which is preliminary data.</text>
</comment>
<accession>A0A0F9T9Q5</accession>
<protein>
    <submittedName>
        <fullName evidence="1">Uncharacterized protein</fullName>
    </submittedName>
</protein>
<organism evidence="1">
    <name type="scientific">marine sediment metagenome</name>
    <dbReference type="NCBI Taxonomy" id="412755"/>
    <lineage>
        <taxon>unclassified sequences</taxon>
        <taxon>metagenomes</taxon>
        <taxon>ecological metagenomes</taxon>
    </lineage>
</organism>
<dbReference type="AlphaFoldDB" id="A0A0F9T9Q5"/>
<dbReference type="EMBL" id="LAZR01001843">
    <property type="protein sequence ID" value="KKN38228.1"/>
    <property type="molecule type" value="Genomic_DNA"/>
</dbReference>